<feature type="transmembrane region" description="Helical" evidence="4">
    <location>
        <begin position="123"/>
        <end position="141"/>
    </location>
</feature>
<dbReference type="PANTHER" id="PTHR43280:SF29">
    <property type="entry name" value="ARAC-FAMILY TRANSCRIPTIONAL REGULATOR"/>
    <property type="match status" value="1"/>
</dbReference>
<evidence type="ECO:0000256" key="1">
    <source>
        <dbReference type="ARBA" id="ARBA00023015"/>
    </source>
</evidence>
<feature type="domain" description="HTH araC/xylS-type" evidence="5">
    <location>
        <begin position="285"/>
        <end position="393"/>
    </location>
</feature>
<dbReference type="RefSeq" id="WP_143870369.1">
    <property type="nucleotide sequence ID" value="NZ_CP041660.1"/>
</dbReference>
<keyword evidence="2" id="KW-0238">DNA-binding</keyword>
<evidence type="ECO:0000256" key="2">
    <source>
        <dbReference type="ARBA" id="ARBA00023125"/>
    </source>
</evidence>
<evidence type="ECO:0000259" key="5">
    <source>
        <dbReference type="PROSITE" id="PS01124"/>
    </source>
</evidence>
<feature type="transmembrane region" description="Helical" evidence="4">
    <location>
        <begin position="161"/>
        <end position="181"/>
    </location>
</feature>
<dbReference type="Pfam" id="PF12833">
    <property type="entry name" value="HTH_18"/>
    <property type="match status" value="1"/>
</dbReference>
<feature type="transmembrane region" description="Helical" evidence="4">
    <location>
        <begin position="234"/>
        <end position="255"/>
    </location>
</feature>
<dbReference type="InterPro" id="IPR018062">
    <property type="entry name" value="HTH_AraC-typ_CS"/>
</dbReference>
<dbReference type="Gene3D" id="1.10.10.60">
    <property type="entry name" value="Homeodomain-like"/>
    <property type="match status" value="1"/>
</dbReference>
<protein>
    <submittedName>
        <fullName evidence="6">Helix-turn-helix domain-containing protein</fullName>
    </submittedName>
</protein>
<evidence type="ECO:0000256" key="4">
    <source>
        <dbReference type="SAM" id="Phobius"/>
    </source>
</evidence>
<dbReference type="EMBL" id="JBELOE010000270">
    <property type="protein sequence ID" value="MER2493874.1"/>
    <property type="molecule type" value="Genomic_DNA"/>
</dbReference>
<sequence>MLIYVVNNVTQASPGLTERIYNLHDVFLFVTVCEAMLLAVYRLLPPTKRTLESYLLAAFMLIIAIDCLCLIFMWNPELKSASWLAQTLLLYVYIVAELLRGPVFLLFILSLTRKDFSLKLSHLLHFISPILVIFLFSVFAIQLDNYRFAQGSFNQQLSARIIWYMTILISIIYATAVIWAVKKHYQDLQVNYSSFSLEQVIWLTIFSCCFMLVWAWSLLIAFTDDIWGGPTADSVATAYSYLVFILINILMLFNLKYTQQITQSKEVKIENDTAIEDDFTQDNWQQLTSQIKHALDESKIYLQPNLTIEDLALTVGSNVKDVSTAINKIMQTNFYELINFHRVEHAKRLLLQESTQTLSIMDILLQSGFNNKSSFHRFFNRFVQMSPSQYRKQHL</sequence>
<dbReference type="PROSITE" id="PS00041">
    <property type="entry name" value="HTH_ARAC_FAMILY_1"/>
    <property type="match status" value="1"/>
</dbReference>
<dbReference type="Proteomes" id="UP001467690">
    <property type="component" value="Unassembled WGS sequence"/>
</dbReference>
<dbReference type="InterPro" id="IPR009057">
    <property type="entry name" value="Homeodomain-like_sf"/>
</dbReference>
<keyword evidence="4" id="KW-1133">Transmembrane helix</keyword>
<keyword evidence="3" id="KW-0804">Transcription</keyword>
<name>A0ABV1RLV2_9ALTE</name>
<dbReference type="PANTHER" id="PTHR43280">
    <property type="entry name" value="ARAC-FAMILY TRANSCRIPTIONAL REGULATOR"/>
    <property type="match status" value="1"/>
</dbReference>
<feature type="transmembrane region" description="Helical" evidence="4">
    <location>
        <begin position="88"/>
        <end position="111"/>
    </location>
</feature>
<dbReference type="PROSITE" id="PS01124">
    <property type="entry name" value="HTH_ARAC_FAMILY_2"/>
    <property type="match status" value="1"/>
</dbReference>
<accession>A0ABV1RLV2</accession>
<keyword evidence="1" id="KW-0805">Transcription regulation</keyword>
<feature type="transmembrane region" description="Helical" evidence="4">
    <location>
        <begin position="201"/>
        <end position="222"/>
    </location>
</feature>
<feature type="transmembrane region" description="Helical" evidence="4">
    <location>
        <begin position="26"/>
        <end position="44"/>
    </location>
</feature>
<dbReference type="InterPro" id="IPR018060">
    <property type="entry name" value="HTH_AraC"/>
</dbReference>
<gene>
    <name evidence="6" type="ORF">ABS311_18520</name>
</gene>
<comment type="caution">
    <text evidence="6">The sequence shown here is derived from an EMBL/GenBank/DDBJ whole genome shotgun (WGS) entry which is preliminary data.</text>
</comment>
<proteinExistence type="predicted"/>
<evidence type="ECO:0000313" key="6">
    <source>
        <dbReference type="EMBL" id="MER2493874.1"/>
    </source>
</evidence>
<organism evidence="6 7">
    <name type="scientific">Catenovulum sediminis</name>
    <dbReference type="NCBI Taxonomy" id="1740262"/>
    <lineage>
        <taxon>Bacteria</taxon>
        <taxon>Pseudomonadati</taxon>
        <taxon>Pseudomonadota</taxon>
        <taxon>Gammaproteobacteria</taxon>
        <taxon>Alteromonadales</taxon>
        <taxon>Alteromonadaceae</taxon>
        <taxon>Catenovulum</taxon>
    </lineage>
</organism>
<keyword evidence="7" id="KW-1185">Reference proteome</keyword>
<evidence type="ECO:0000313" key="7">
    <source>
        <dbReference type="Proteomes" id="UP001467690"/>
    </source>
</evidence>
<evidence type="ECO:0000256" key="3">
    <source>
        <dbReference type="ARBA" id="ARBA00023163"/>
    </source>
</evidence>
<keyword evidence="4" id="KW-0472">Membrane</keyword>
<reference evidence="6 7" key="1">
    <citation type="submission" date="2024-06" db="EMBL/GenBank/DDBJ databases">
        <authorList>
            <person name="Chen R.Y."/>
        </authorList>
    </citation>
    <scope>NUCLEOTIDE SEQUENCE [LARGE SCALE GENOMIC DNA]</scope>
    <source>
        <strain evidence="6 7">D2</strain>
    </source>
</reference>
<keyword evidence="4" id="KW-0812">Transmembrane</keyword>
<dbReference type="SMART" id="SM00342">
    <property type="entry name" value="HTH_ARAC"/>
    <property type="match status" value="1"/>
</dbReference>
<feature type="transmembrane region" description="Helical" evidence="4">
    <location>
        <begin position="56"/>
        <end position="76"/>
    </location>
</feature>
<dbReference type="SUPFAM" id="SSF46689">
    <property type="entry name" value="Homeodomain-like"/>
    <property type="match status" value="1"/>
</dbReference>